<dbReference type="EMBL" id="LEKV01004538">
    <property type="protein sequence ID" value="KVH94652.1"/>
    <property type="molecule type" value="Genomic_DNA"/>
</dbReference>
<evidence type="ECO:0000256" key="1">
    <source>
        <dbReference type="SAM" id="Phobius"/>
    </source>
</evidence>
<proteinExistence type="predicted"/>
<keyword evidence="1" id="KW-0812">Transmembrane</keyword>
<sequence length="340" mass="38764">MSNRVEKWKSASRNRFSKNGALWVPLRMPRTNMSGLICLINCKTESLGLLSTTVSSWIFRSRLIELTTVNSFLSIFRSSILISSHFIAIPLYLNGTLNLLQYFARRLPVSSTRSAGRNPGCGRSMPRTIEVRDRIAADLPRTVLADPNLLPRSLPVSHLAVLLRKDFSFCYYSSYDNHRYRLKKPKWKPPGRRGMWKEDNQLAFSHLARLFNRQTGWSGGQEDSKLELREKIDLVGTLQMVVEYNAEETVYTLGKFIDGVLRLTYSRVKWTTIESEDDDHGNHEEETTGAKLDANKKTLTWWDLIWFGMGAVVGAGIFVLTGLARRFEVTGPSIVEKILE</sequence>
<keyword evidence="1" id="KW-0472">Membrane</keyword>
<gene>
    <name evidence="2" type="ORF">Ccrd_003297</name>
</gene>
<feature type="transmembrane region" description="Helical" evidence="1">
    <location>
        <begin position="304"/>
        <end position="324"/>
    </location>
</feature>
<name>A0A103XPS1_CYNCS</name>
<keyword evidence="1" id="KW-1133">Transmembrane helix</keyword>
<comment type="caution">
    <text evidence="2">The sequence shown here is derived from an EMBL/GenBank/DDBJ whole genome shotgun (WGS) entry which is preliminary data.</text>
</comment>
<organism evidence="2 3">
    <name type="scientific">Cynara cardunculus var. scolymus</name>
    <name type="common">Globe artichoke</name>
    <name type="synonym">Cynara scolymus</name>
    <dbReference type="NCBI Taxonomy" id="59895"/>
    <lineage>
        <taxon>Eukaryota</taxon>
        <taxon>Viridiplantae</taxon>
        <taxon>Streptophyta</taxon>
        <taxon>Embryophyta</taxon>
        <taxon>Tracheophyta</taxon>
        <taxon>Spermatophyta</taxon>
        <taxon>Magnoliopsida</taxon>
        <taxon>eudicotyledons</taxon>
        <taxon>Gunneridae</taxon>
        <taxon>Pentapetalae</taxon>
        <taxon>asterids</taxon>
        <taxon>campanulids</taxon>
        <taxon>Asterales</taxon>
        <taxon>Asteraceae</taxon>
        <taxon>Carduoideae</taxon>
        <taxon>Cardueae</taxon>
        <taxon>Carduinae</taxon>
        <taxon>Cynara</taxon>
    </lineage>
</organism>
<reference evidence="2 3" key="1">
    <citation type="journal article" date="2016" name="Sci. Rep.">
        <title>The genome sequence of the outbreeding globe artichoke constructed de novo incorporating a phase-aware low-pass sequencing strategy of F1 progeny.</title>
        <authorList>
            <person name="Scaglione D."/>
            <person name="Reyes-Chin-Wo S."/>
            <person name="Acquadro A."/>
            <person name="Froenicke L."/>
            <person name="Portis E."/>
            <person name="Beitel C."/>
            <person name="Tirone M."/>
            <person name="Mauro R."/>
            <person name="Lo Monaco A."/>
            <person name="Mauromicale G."/>
            <person name="Faccioli P."/>
            <person name="Cattivelli L."/>
            <person name="Rieseberg L."/>
            <person name="Michelmore R."/>
            <person name="Lanteri S."/>
        </authorList>
    </citation>
    <scope>NUCLEOTIDE SEQUENCE [LARGE SCALE GENOMIC DNA]</scope>
    <source>
        <strain evidence="2">2C</strain>
    </source>
</reference>
<dbReference type="AlphaFoldDB" id="A0A103XPS1"/>
<dbReference type="Proteomes" id="UP000243975">
    <property type="component" value="Unassembled WGS sequence"/>
</dbReference>
<accession>A0A103XPS1</accession>
<dbReference type="Gramene" id="KVH94652">
    <property type="protein sequence ID" value="KVH94652"/>
    <property type="gene ID" value="Ccrd_003297"/>
</dbReference>
<evidence type="ECO:0000313" key="3">
    <source>
        <dbReference type="Proteomes" id="UP000243975"/>
    </source>
</evidence>
<evidence type="ECO:0000313" key="2">
    <source>
        <dbReference type="EMBL" id="KVH94652.1"/>
    </source>
</evidence>
<keyword evidence="3" id="KW-1185">Reference proteome</keyword>
<protein>
    <submittedName>
        <fullName evidence="2">Uncharacterized protein</fullName>
    </submittedName>
</protein>